<evidence type="ECO:0000313" key="3">
    <source>
        <dbReference type="Proteomes" id="UP001348492"/>
    </source>
</evidence>
<accession>A0ABZ2EZJ3</accession>
<dbReference type="InterPro" id="IPR002509">
    <property type="entry name" value="NODB_dom"/>
</dbReference>
<dbReference type="PROSITE" id="PS51677">
    <property type="entry name" value="NODB"/>
    <property type="match status" value="1"/>
</dbReference>
<proteinExistence type="predicted"/>
<dbReference type="Pfam" id="PF01522">
    <property type="entry name" value="Polysacc_deac_1"/>
    <property type="match status" value="1"/>
</dbReference>
<evidence type="ECO:0000313" key="2">
    <source>
        <dbReference type="EMBL" id="WWD84971.1"/>
    </source>
</evidence>
<name>A0ABZ2EZJ3_9FIRM</name>
<dbReference type="PANTHER" id="PTHR10587">
    <property type="entry name" value="GLYCOSYL TRANSFERASE-RELATED"/>
    <property type="match status" value="1"/>
</dbReference>
<gene>
    <name evidence="2" type="ORF">TEGL_34170</name>
</gene>
<dbReference type="InterPro" id="IPR050248">
    <property type="entry name" value="Polysacc_deacetylase_ArnD"/>
</dbReference>
<dbReference type="SUPFAM" id="SSF88713">
    <property type="entry name" value="Glycoside hydrolase/deacetylase"/>
    <property type="match status" value="1"/>
</dbReference>
<organism evidence="2 3">
    <name type="scientific">Terrisporobacter glycolicus ATCC 14880 = DSM 1288</name>
    <dbReference type="NCBI Taxonomy" id="1121315"/>
    <lineage>
        <taxon>Bacteria</taxon>
        <taxon>Bacillati</taxon>
        <taxon>Bacillota</taxon>
        <taxon>Clostridia</taxon>
        <taxon>Peptostreptococcales</taxon>
        <taxon>Peptostreptococcaceae</taxon>
        <taxon>Terrisporobacter</taxon>
    </lineage>
</organism>
<dbReference type="EMBL" id="CP117523">
    <property type="protein sequence ID" value="WWD84971.1"/>
    <property type="molecule type" value="Genomic_DNA"/>
</dbReference>
<reference evidence="2 3" key="1">
    <citation type="journal article" date="2023" name="PLoS ONE">
        <title>Genome-based metabolic and phylogenomic analysis of three Terrisporobacter species.</title>
        <authorList>
            <person name="Boer T."/>
            <person name="Bengelsdorf F.R."/>
            <person name="Bomeke M."/>
            <person name="Daniel R."/>
            <person name="Poehlein A."/>
        </authorList>
    </citation>
    <scope>NUCLEOTIDE SEQUENCE [LARGE SCALE GENOMIC DNA]</scope>
    <source>
        <strain evidence="2 3">DSM 1288</strain>
    </source>
</reference>
<keyword evidence="3" id="KW-1185">Reference proteome</keyword>
<dbReference type="Gene3D" id="3.20.20.370">
    <property type="entry name" value="Glycoside hydrolase/deacetylase"/>
    <property type="match status" value="1"/>
</dbReference>
<feature type="domain" description="NodB homology" evidence="1">
    <location>
        <begin position="88"/>
        <end position="286"/>
    </location>
</feature>
<dbReference type="CDD" id="cd10944">
    <property type="entry name" value="CE4_SmPgdA_like"/>
    <property type="match status" value="1"/>
</dbReference>
<dbReference type="Proteomes" id="UP001348492">
    <property type="component" value="Chromosome"/>
</dbReference>
<evidence type="ECO:0000259" key="1">
    <source>
        <dbReference type="PROSITE" id="PS51677"/>
    </source>
</evidence>
<dbReference type="RefSeq" id="WP_018591618.1">
    <property type="nucleotide sequence ID" value="NZ_CP117523.1"/>
</dbReference>
<protein>
    <recommendedName>
        <fullName evidence="1">NodB homology domain-containing protein</fullName>
    </recommendedName>
</protein>
<sequence length="289" mass="32610">MRRRISYKKLAMILGISGVLLIGAGLSFSKVMGYNSKKENNVVRNNEEKVEIESKYPNTSKSGQKYVYDAKKIEERIKTYNYSNNGEKMVFLTFDDGPSVTNTPKILDILDKNNVKGTFFVLGSTLENGGQNAKAILKRTFDSGHSIGNHSYSHDMNKLYPGRNLDLNSFKEDFAKNDKLLKSILGDKFSTKVLRCPGGYMSWKGMDKLDGYLKENNMVSIDWNALNKDAEGGRKNADQLAKIAIETSKNKEVVILLMHDTYSKEETVKALPDIIKHFKDNGYEFKTLG</sequence>
<dbReference type="InterPro" id="IPR011330">
    <property type="entry name" value="Glyco_hydro/deAcase_b/a-brl"/>
</dbReference>